<dbReference type="AlphaFoldDB" id="A0A0W4ZD55"/>
<keyword evidence="4" id="KW-1185">Reference proteome</keyword>
<dbReference type="PANTHER" id="PTHR18849:SF0">
    <property type="entry name" value="CILIA- AND FLAGELLA-ASSOCIATED PROTEIN 410-RELATED"/>
    <property type="match status" value="1"/>
</dbReference>
<proteinExistence type="predicted"/>
<organism evidence="3 4">
    <name type="scientific">Pneumocystis carinii (strain B80)</name>
    <name type="common">Rat pneumocystis pneumonia agent</name>
    <name type="synonym">Pneumocystis carinii f. sp. carinii</name>
    <dbReference type="NCBI Taxonomy" id="1408658"/>
    <lineage>
        <taxon>Eukaryota</taxon>
        <taxon>Fungi</taxon>
        <taxon>Dikarya</taxon>
        <taxon>Ascomycota</taxon>
        <taxon>Taphrinomycotina</taxon>
        <taxon>Pneumocystomycetes</taxon>
        <taxon>Pneumocystaceae</taxon>
        <taxon>Pneumocystis</taxon>
    </lineage>
</organism>
<dbReference type="Gene3D" id="3.10.20.90">
    <property type="entry name" value="Phosphatidylinositol 3-kinase Catalytic Subunit, Chain A, domain 1"/>
    <property type="match status" value="1"/>
</dbReference>
<dbReference type="SUPFAM" id="SSF52058">
    <property type="entry name" value="L domain-like"/>
    <property type="match status" value="1"/>
</dbReference>
<dbReference type="SUPFAM" id="SSF54236">
    <property type="entry name" value="Ubiquitin-like"/>
    <property type="match status" value="1"/>
</dbReference>
<dbReference type="OrthoDB" id="5273213at2759"/>
<dbReference type="PANTHER" id="PTHR18849">
    <property type="entry name" value="LEUCINE RICH REPEAT PROTEIN"/>
    <property type="match status" value="1"/>
</dbReference>
<dbReference type="CDD" id="cd17044">
    <property type="entry name" value="Ubl_TBCE"/>
    <property type="match status" value="1"/>
</dbReference>
<evidence type="ECO:0000313" key="4">
    <source>
        <dbReference type="Proteomes" id="UP000054454"/>
    </source>
</evidence>
<dbReference type="VEuPathDB" id="FungiDB:T552_02813"/>
<dbReference type="InterPro" id="IPR032675">
    <property type="entry name" value="LRR_dom_sf"/>
</dbReference>
<accession>A0A0W4ZD55</accession>
<gene>
    <name evidence="3" type="ORF">T552_02813</name>
</gene>
<dbReference type="InterPro" id="IPR001611">
    <property type="entry name" value="Leu-rich_rpt"/>
</dbReference>
<dbReference type="InterPro" id="IPR029071">
    <property type="entry name" value="Ubiquitin-like_domsf"/>
</dbReference>
<protein>
    <submittedName>
        <fullName evidence="3">Uncharacterized protein</fullName>
    </submittedName>
</protein>
<dbReference type="Proteomes" id="UP000054454">
    <property type="component" value="Unassembled WGS sequence"/>
</dbReference>
<sequence length="475" mass="55605">MIHYVGNIMEHILEKNILSAENSGSFVRRNRPRDIKKTFVEAFNDKYGDINVEKYTNFDIKLENTNINSKIQEICHSGNIHKKRPKLYIVTLDHMAISELGNIDEIRNKCSDILEIDLSGNLLTWETVISIIKELPNLNSLRLNYNQFNTSKVLLSNNFKFPNLKTLILNKTYLEIEQIKKLCISFENLEELQISHNFLTLKTPNDFQFSDTTPHLKKIFLNDNKISCFETVTRIFGKLEKLVFLSLASNQINTINIVPNTFISLKYLDISKNNISEQTSLNNLNILHSLVSLRFTDNPLSKEFKNNSSTFIIPRLRNVMIINGTKITQEERQNAELYYLSIIEKEIKSGKISNYSDLIKEYPQWKELYKKYEKDDPIFTTQNNLTEKIIENELIELYLIFGKETIKKKFISSMNIRSFRSFCSKLFKINPFHFTISYLQGSHNLFYIDDDSKLLSFYNLTSGQTIYIKQNKHEN</sequence>
<dbReference type="InterPro" id="IPR044079">
    <property type="entry name" value="Ubl_TBCE"/>
</dbReference>
<evidence type="ECO:0000256" key="2">
    <source>
        <dbReference type="ARBA" id="ARBA00022737"/>
    </source>
</evidence>
<evidence type="ECO:0000313" key="3">
    <source>
        <dbReference type="EMBL" id="KTW26328.1"/>
    </source>
</evidence>
<evidence type="ECO:0000256" key="1">
    <source>
        <dbReference type="ARBA" id="ARBA00022614"/>
    </source>
</evidence>
<comment type="caution">
    <text evidence="3">The sequence shown here is derived from an EMBL/GenBank/DDBJ whole genome shotgun (WGS) entry which is preliminary data.</text>
</comment>
<name>A0A0W4ZD55_PNEC8</name>
<keyword evidence="2" id="KW-0677">Repeat</keyword>
<dbReference type="Gene3D" id="3.80.10.10">
    <property type="entry name" value="Ribonuclease Inhibitor"/>
    <property type="match status" value="2"/>
</dbReference>
<dbReference type="PROSITE" id="PS51450">
    <property type="entry name" value="LRR"/>
    <property type="match status" value="1"/>
</dbReference>
<dbReference type="GeneID" id="28937545"/>
<dbReference type="RefSeq" id="XP_018224776.1">
    <property type="nucleotide sequence ID" value="XM_018371342.1"/>
</dbReference>
<keyword evidence="1" id="KW-0433">Leucine-rich repeat</keyword>
<reference evidence="4" key="1">
    <citation type="journal article" date="2016" name="Nat. Commun.">
        <title>Genome analysis of three Pneumocystis species reveals adaptation mechanisms to life exclusively in mammalian hosts.</title>
        <authorList>
            <person name="Ma L."/>
            <person name="Chen Z."/>
            <person name="Huang D.W."/>
            <person name="Kutty G."/>
            <person name="Ishihara M."/>
            <person name="Wang H."/>
            <person name="Abouelleil A."/>
            <person name="Bishop L."/>
            <person name="Davey E."/>
            <person name="Deng R."/>
            <person name="Deng X."/>
            <person name="Fan L."/>
            <person name="Fantoni G."/>
            <person name="Fitzgerald M."/>
            <person name="Gogineni E."/>
            <person name="Goldberg J.M."/>
            <person name="Handley G."/>
            <person name="Hu X."/>
            <person name="Huber C."/>
            <person name="Jiao X."/>
            <person name="Jones K."/>
            <person name="Levin J.Z."/>
            <person name="Liu Y."/>
            <person name="Macdonald P."/>
            <person name="Melnikov A."/>
            <person name="Raley C."/>
            <person name="Sassi M."/>
            <person name="Sherman B.T."/>
            <person name="Song X."/>
            <person name="Sykes S."/>
            <person name="Tran B."/>
            <person name="Walsh L."/>
            <person name="Xia Y."/>
            <person name="Yang J."/>
            <person name="Young S."/>
            <person name="Zeng Q."/>
            <person name="Zheng X."/>
            <person name="Stephens R."/>
            <person name="Nusbaum C."/>
            <person name="Birren B.W."/>
            <person name="Azadi P."/>
            <person name="Lempicki R.A."/>
            <person name="Cuomo C.A."/>
            <person name="Kovacs J.A."/>
        </authorList>
    </citation>
    <scope>NUCLEOTIDE SEQUENCE [LARGE SCALE GENOMIC DNA]</scope>
    <source>
        <strain evidence="4">B80</strain>
    </source>
</reference>
<dbReference type="EMBL" id="LFVZ01000013">
    <property type="protein sequence ID" value="KTW26328.1"/>
    <property type="molecule type" value="Genomic_DNA"/>
</dbReference>